<name>A0A8S1DYX2_9INSE</name>
<gene>
    <name evidence="1" type="ORF">CLODIP_2_CD13982</name>
</gene>
<comment type="caution">
    <text evidence="1">The sequence shown here is derived from an EMBL/GenBank/DDBJ whole genome shotgun (WGS) entry which is preliminary data.</text>
</comment>
<dbReference type="Proteomes" id="UP000494165">
    <property type="component" value="Unassembled WGS sequence"/>
</dbReference>
<dbReference type="EMBL" id="CADEPI010000431">
    <property type="protein sequence ID" value="CAB3385743.1"/>
    <property type="molecule type" value="Genomic_DNA"/>
</dbReference>
<evidence type="ECO:0000313" key="1">
    <source>
        <dbReference type="EMBL" id="CAB3385743.1"/>
    </source>
</evidence>
<proteinExistence type="predicted"/>
<sequence length="82" mass="9349">MNSNLDTARRMKAISEMTLQTAASKNKDFEICQEDIIQKVSKIAVNVPATERIFNNLCKRCENLAKISSNFNLLSANRHFRC</sequence>
<keyword evidence="2" id="KW-1185">Reference proteome</keyword>
<reference evidence="1 2" key="1">
    <citation type="submission" date="2020-04" db="EMBL/GenBank/DDBJ databases">
        <authorList>
            <person name="Alioto T."/>
            <person name="Alioto T."/>
            <person name="Gomez Garrido J."/>
        </authorList>
    </citation>
    <scope>NUCLEOTIDE SEQUENCE [LARGE SCALE GENOMIC DNA]</scope>
</reference>
<evidence type="ECO:0000313" key="2">
    <source>
        <dbReference type="Proteomes" id="UP000494165"/>
    </source>
</evidence>
<organism evidence="1 2">
    <name type="scientific">Cloeon dipterum</name>
    <dbReference type="NCBI Taxonomy" id="197152"/>
    <lineage>
        <taxon>Eukaryota</taxon>
        <taxon>Metazoa</taxon>
        <taxon>Ecdysozoa</taxon>
        <taxon>Arthropoda</taxon>
        <taxon>Hexapoda</taxon>
        <taxon>Insecta</taxon>
        <taxon>Pterygota</taxon>
        <taxon>Palaeoptera</taxon>
        <taxon>Ephemeroptera</taxon>
        <taxon>Pisciforma</taxon>
        <taxon>Baetidae</taxon>
        <taxon>Cloeon</taxon>
    </lineage>
</organism>
<protein>
    <submittedName>
        <fullName evidence="1">Uncharacterized protein</fullName>
    </submittedName>
</protein>
<dbReference type="AlphaFoldDB" id="A0A8S1DYX2"/>
<accession>A0A8S1DYX2</accession>